<organism evidence="2 3">
    <name type="scientific">Mycobacterium phage HINdeR</name>
    <dbReference type="NCBI Taxonomy" id="1327770"/>
    <lineage>
        <taxon>Viruses</taxon>
        <taxon>Duplodnaviria</taxon>
        <taxon>Heunggongvirae</taxon>
        <taxon>Uroviricota</taxon>
        <taxon>Caudoviricetes</taxon>
        <taxon>Timshelvirus</taxon>
        <taxon>Timshelvirus HINdeR</taxon>
    </lineage>
</organism>
<dbReference type="Pfam" id="PF25690">
    <property type="entry name" value="Phage_gp49"/>
    <property type="match status" value="1"/>
</dbReference>
<proteinExistence type="predicted"/>
<feature type="compositionally biased region" description="Gly residues" evidence="1">
    <location>
        <begin position="105"/>
        <end position="117"/>
    </location>
</feature>
<sequence length="167" mass="17135">MSFDPFGPTEDEAQADAPAAAEAPKKAPAKKAAAKVTNVAASSEGKVTVTLKGGSGFEAPWIVIHGADVDDALEQISDVDKLASLMEYTQSAAKKFASLGPAPSSGGGGGGGRGRGGAPRQAQEPPAGAPPKPGDDWVYKSGTSARGPWQAWMPPQHLKDVEKPVWF</sequence>
<feature type="region of interest" description="Disordered" evidence="1">
    <location>
        <begin position="97"/>
        <end position="167"/>
    </location>
</feature>
<evidence type="ECO:0000256" key="1">
    <source>
        <dbReference type="SAM" id="MobiDB-lite"/>
    </source>
</evidence>
<dbReference type="InterPro" id="IPR057999">
    <property type="entry name" value="Gp49"/>
</dbReference>
<reference evidence="2 3" key="1">
    <citation type="submission" date="2013-02" db="EMBL/GenBank/DDBJ databases">
        <authorList>
            <person name="Balish M.F."/>
            <person name="Klepek H.N."/>
            <person name="Ahler R.M."/>
            <person name="Blakely T.M."/>
            <person name="Deihs M.E."/>
            <person name="Goebel E.J."/>
            <person name="Hausmann S.M."/>
            <person name="Henry C.A."/>
            <person name="Hoogendoorn J."/>
            <person name="Jeffers A.C."/>
            <person name="Light M.E."/>
            <person name="McCurdy K.A."/>
            <person name="Mize D.S."/>
            <person name="Moore C.R."/>
            <person name="Nestor P.M."/>
            <person name="Relko L.M."/>
            <person name="Brzoska R.M."/>
            <person name="Ream D.C."/>
            <person name="Actis L.A."/>
            <person name="Friedberg I."/>
            <person name="Janssen G.R."/>
            <person name="Bradley K.W."/>
            <person name="Khaja R."/>
            <person name="Lewis M.F."/>
            <person name="Barker L.P."/>
            <person name="Asai D.J."/>
            <person name="Bowman C.A."/>
            <person name="Russell D.A."/>
            <person name="Pope W.H."/>
            <person name="Jacobs-Sera D."/>
            <person name="Hendrix R.W."/>
            <person name="Hatfull G.F."/>
        </authorList>
    </citation>
    <scope>NUCLEOTIDE SEQUENCE [LARGE SCALE GENOMIC DNA]</scope>
</reference>
<evidence type="ECO:0000313" key="2">
    <source>
        <dbReference type="EMBL" id="AGK87524.1"/>
    </source>
</evidence>
<dbReference type="KEGG" id="vg:16213932"/>
<evidence type="ECO:0000313" key="3">
    <source>
        <dbReference type="Proteomes" id="UP000013551"/>
    </source>
</evidence>
<gene>
    <name evidence="2" type="primary">45</name>
    <name evidence="2" type="ORF">PBI_HINDER_45</name>
</gene>
<dbReference type="EMBL" id="KC661275">
    <property type="protein sequence ID" value="AGK87524.1"/>
    <property type="molecule type" value="Genomic_DNA"/>
</dbReference>
<keyword evidence="3" id="KW-1185">Reference proteome</keyword>
<name>R4JGA7_9CAUD</name>
<accession>R4JGA7</accession>
<feature type="compositionally biased region" description="Basic and acidic residues" evidence="1">
    <location>
        <begin position="157"/>
        <end position="167"/>
    </location>
</feature>
<dbReference type="OrthoDB" id="16535at10239"/>
<feature type="region of interest" description="Disordered" evidence="1">
    <location>
        <begin position="1"/>
        <end position="30"/>
    </location>
</feature>
<dbReference type="GeneID" id="16213932"/>
<protein>
    <submittedName>
        <fullName evidence="2">Uncharacterized protein</fullName>
    </submittedName>
</protein>
<dbReference type="Proteomes" id="UP000013551">
    <property type="component" value="Segment"/>
</dbReference>
<dbReference type="RefSeq" id="YP_008051897.1">
    <property type="nucleotide sequence ID" value="NC_021308.1"/>
</dbReference>